<evidence type="ECO:0008006" key="3">
    <source>
        <dbReference type="Google" id="ProtNLM"/>
    </source>
</evidence>
<organism evidence="1 2">
    <name type="scientific">Methylomonas fluvii</name>
    <dbReference type="NCBI Taxonomy" id="1854564"/>
    <lineage>
        <taxon>Bacteria</taxon>
        <taxon>Pseudomonadati</taxon>
        <taxon>Pseudomonadota</taxon>
        <taxon>Gammaproteobacteria</taxon>
        <taxon>Methylococcales</taxon>
        <taxon>Methylococcaceae</taxon>
        <taxon>Methylomonas</taxon>
    </lineage>
</organism>
<proteinExistence type="predicted"/>
<protein>
    <recommendedName>
        <fullName evidence="3">DUF4276 family protein</fullName>
    </recommendedName>
</protein>
<name>A0ABR9DGG7_9GAMM</name>
<accession>A0ABR9DGG7</accession>
<dbReference type="Proteomes" id="UP000641152">
    <property type="component" value="Unassembled WGS sequence"/>
</dbReference>
<dbReference type="Pfam" id="PF11536">
    <property type="entry name" value="DUF3226"/>
    <property type="match status" value="1"/>
</dbReference>
<sequence length="220" mass="24789">MSSWKLLVEGKDDQDFFNAFCNLVIGENKIDIFPPKALNENSGDGWSNLISNLPLLLSQLKNGDTEKLGIILDADYPPENSGGFHERYKKVTEKLAEVGYKIPTKPKLQKGDIFNHSDGLPNIGLWIMPDHKNNDMLESFVESLITDTTQASLLQHADKSINKLPVKLFNTQLHTSKAKVFTWRAWQEKPGSSLAGALYKNILDRSKASDFEAWLTHTFK</sequence>
<dbReference type="SUPFAM" id="SSF160945">
    <property type="entry name" value="PH0156-like"/>
    <property type="match status" value="1"/>
</dbReference>
<comment type="caution">
    <text evidence="1">The sequence shown here is derived from an EMBL/GenBank/DDBJ whole genome shotgun (WGS) entry which is preliminary data.</text>
</comment>
<keyword evidence="2" id="KW-1185">Reference proteome</keyword>
<evidence type="ECO:0000313" key="1">
    <source>
        <dbReference type="EMBL" id="MBD9361359.1"/>
    </source>
</evidence>
<reference evidence="1 2" key="1">
    <citation type="submission" date="2020-09" db="EMBL/GenBank/DDBJ databases">
        <title>Methylomonas albis sp. nov. and Methylomonas fluvii sp. nov.: Two cold-adapted methanotrophs from the River Elbe and an amended description of Methylovulum psychrotolerans strain Eb1.</title>
        <authorList>
            <person name="Bussmann I.K."/>
            <person name="Klings K.-W."/>
            <person name="Warnstedt J."/>
            <person name="Hoppert M."/>
            <person name="Saborowski A."/>
            <person name="Horn F."/>
            <person name="Liebner S."/>
        </authorList>
    </citation>
    <scope>NUCLEOTIDE SEQUENCE [LARGE SCALE GENOMIC DNA]</scope>
    <source>
        <strain evidence="1 2">EbB</strain>
    </source>
</reference>
<dbReference type="EMBL" id="JACXST010000002">
    <property type="protein sequence ID" value="MBD9361359.1"/>
    <property type="molecule type" value="Genomic_DNA"/>
</dbReference>
<dbReference type="RefSeq" id="WP_192394181.1">
    <property type="nucleotide sequence ID" value="NZ_CAJHIU010000002.1"/>
</dbReference>
<evidence type="ECO:0000313" key="2">
    <source>
        <dbReference type="Proteomes" id="UP000641152"/>
    </source>
</evidence>
<gene>
    <name evidence="1" type="ORF">EBB_12630</name>
</gene>
<dbReference type="InterPro" id="IPR024508">
    <property type="entry name" value="DUF3226"/>
</dbReference>